<protein>
    <submittedName>
        <fullName evidence="2">Uncharacterized protein</fullName>
    </submittedName>
</protein>
<evidence type="ECO:0000313" key="3">
    <source>
        <dbReference type="Proteomes" id="UP000799441"/>
    </source>
</evidence>
<feature type="signal peptide" evidence="1">
    <location>
        <begin position="1"/>
        <end position="17"/>
    </location>
</feature>
<dbReference type="Proteomes" id="UP000799441">
    <property type="component" value="Unassembled WGS sequence"/>
</dbReference>
<name>A0A9P4Q048_9PEZI</name>
<sequence length="355" mass="36315">MMFIPILLFLSARLALAAPGCAGGVYASIGSELAWYSPVQSYCSSKYPVPTVTSTVTAPTKTLTKTTSTATVVTTATTGYVTVTPITTTATVYTTTNVVTSYVTTSTATQVETTTTTTTVTVTAAAAKKRAKRNSGNTSSASSKWSSVQAKMSTAVAKICTCLETAKTTTVTTTPLTTKSVVATATSSVTATSTVSKTATAIVSTDTATTISITSVTTSTTTTTSTATSTYTYIHPENCTPDPNSFSKSCGPSSDCNCFPTVEHTGPGGYCALSTAACGRACNIDSDCGAGNACLANSGTNCGYNSCTDGADAASCPNPSSTKLLFGRRVKRPARIATLEGRAVKYRDPPTPEDV</sequence>
<organism evidence="2 3">
    <name type="scientific">Polychaeton citri CBS 116435</name>
    <dbReference type="NCBI Taxonomy" id="1314669"/>
    <lineage>
        <taxon>Eukaryota</taxon>
        <taxon>Fungi</taxon>
        <taxon>Dikarya</taxon>
        <taxon>Ascomycota</taxon>
        <taxon>Pezizomycotina</taxon>
        <taxon>Dothideomycetes</taxon>
        <taxon>Dothideomycetidae</taxon>
        <taxon>Capnodiales</taxon>
        <taxon>Capnodiaceae</taxon>
        <taxon>Polychaeton</taxon>
    </lineage>
</organism>
<feature type="chain" id="PRO_5040270098" evidence="1">
    <location>
        <begin position="18"/>
        <end position="355"/>
    </location>
</feature>
<comment type="caution">
    <text evidence="2">The sequence shown here is derived from an EMBL/GenBank/DDBJ whole genome shotgun (WGS) entry which is preliminary data.</text>
</comment>
<proteinExistence type="predicted"/>
<keyword evidence="1" id="KW-0732">Signal</keyword>
<accession>A0A9P4Q048</accession>
<keyword evidence="3" id="KW-1185">Reference proteome</keyword>
<dbReference type="AlphaFoldDB" id="A0A9P4Q048"/>
<reference evidence="2" key="1">
    <citation type="journal article" date="2020" name="Stud. Mycol.">
        <title>101 Dothideomycetes genomes: a test case for predicting lifestyles and emergence of pathogens.</title>
        <authorList>
            <person name="Haridas S."/>
            <person name="Albert R."/>
            <person name="Binder M."/>
            <person name="Bloem J."/>
            <person name="Labutti K."/>
            <person name="Salamov A."/>
            <person name="Andreopoulos B."/>
            <person name="Baker S."/>
            <person name="Barry K."/>
            <person name="Bills G."/>
            <person name="Bluhm B."/>
            <person name="Cannon C."/>
            <person name="Castanera R."/>
            <person name="Culley D."/>
            <person name="Daum C."/>
            <person name="Ezra D."/>
            <person name="Gonzalez J."/>
            <person name="Henrissat B."/>
            <person name="Kuo A."/>
            <person name="Liang C."/>
            <person name="Lipzen A."/>
            <person name="Lutzoni F."/>
            <person name="Magnuson J."/>
            <person name="Mondo S."/>
            <person name="Nolan M."/>
            <person name="Ohm R."/>
            <person name="Pangilinan J."/>
            <person name="Park H.-J."/>
            <person name="Ramirez L."/>
            <person name="Alfaro M."/>
            <person name="Sun H."/>
            <person name="Tritt A."/>
            <person name="Yoshinaga Y."/>
            <person name="Zwiers L.-H."/>
            <person name="Turgeon B."/>
            <person name="Goodwin S."/>
            <person name="Spatafora J."/>
            <person name="Crous P."/>
            <person name="Grigoriev I."/>
        </authorList>
    </citation>
    <scope>NUCLEOTIDE SEQUENCE</scope>
    <source>
        <strain evidence="2">CBS 116435</strain>
    </source>
</reference>
<dbReference type="EMBL" id="MU003830">
    <property type="protein sequence ID" value="KAF2718127.1"/>
    <property type="molecule type" value="Genomic_DNA"/>
</dbReference>
<gene>
    <name evidence="2" type="ORF">K431DRAFT_141573</name>
</gene>
<evidence type="ECO:0000313" key="2">
    <source>
        <dbReference type="EMBL" id="KAF2718127.1"/>
    </source>
</evidence>
<evidence type="ECO:0000256" key="1">
    <source>
        <dbReference type="SAM" id="SignalP"/>
    </source>
</evidence>